<comment type="caution">
    <text evidence="1">The sequence shown here is derived from an EMBL/GenBank/DDBJ whole genome shotgun (WGS) entry which is preliminary data.</text>
</comment>
<protein>
    <submittedName>
        <fullName evidence="1">Uncharacterized protein</fullName>
    </submittedName>
</protein>
<dbReference type="Proteomes" id="UP001163105">
    <property type="component" value="Unassembled WGS sequence"/>
</dbReference>
<reference evidence="1" key="1">
    <citation type="submission" date="2023-01" db="EMBL/GenBank/DDBJ databases">
        <title>The growth and conidiation of Purpureocillium lavendulum are regulated by nitrogen source and histone H3K14 acetylation.</title>
        <authorList>
            <person name="Tang P."/>
            <person name="Han J."/>
            <person name="Zhang C."/>
            <person name="Tang P."/>
            <person name="Qi F."/>
            <person name="Zhang K."/>
            <person name="Liang L."/>
        </authorList>
    </citation>
    <scope>NUCLEOTIDE SEQUENCE</scope>
    <source>
        <strain evidence="1">YMF1.00683</strain>
    </source>
</reference>
<evidence type="ECO:0000313" key="1">
    <source>
        <dbReference type="EMBL" id="KAJ6441927.1"/>
    </source>
</evidence>
<dbReference type="EMBL" id="JAQHRD010000004">
    <property type="protein sequence ID" value="KAJ6441927.1"/>
    <property type="molecule type" value="Genomic_DNA"/>
</dbReference>
<keyword evidence="2" id="KW-1185">Reference proteome</keyword>
<dbReference type="AlphaFoldDB" id="A0AB34FRJ7"/>
<proteinExistence type="predicted"/>
<organism evidence="1 2">
    <name type="scientific">Purpureocillium lavendulum</name>
    <dbReference type="NCBI Taxonomy" id="1247861"/>
    <lineage>
        <taxon>Eukaryota</taxon>
        <taxon>Fungi</taxon>
        <taxon>Dikarya</taxon>
        <taxon>Ascomycota</taxon>
        <taxon>Pezizomycotina</taxon>
        <taxon>Sordariomycetes</taxon>
        <taxon>Hypocreomycetidae</taxon>
        <taxon>Hypocreales</taxon>
        <taxon>Ophiocordycipitaceae</taxon>
        <taxon>Purpureocillium</taxon>
    </lineage>
</organism>
<evidence type="ECO:0000313" key="2">
    <source>
        <dbReference type="Proteomes" id="UP001163105"/>
    </source>
</evidence>
<gene>
    <name evidence="1" type="ORF">O9K51_05478</name>
</gene>
<name>A0AB34FRJ7_9HYPO</name>
<accession>A0AB34FRJ7</accession>
<sequence>MATPTTAGTAIDEMHIGVASSEFRRWRINTELYELPRYKVLDGTPRADLLAVWQSESAPPHATVLAVETRNRSLPRELDDMSFARASGGNYQH</sequence>